<reference evidence="13 14" key="1">
    <citation type="submission" date="2019-02" db="EMBL/GenBank/DDBJ databases">
        <title>Genome sequencing of the rare red list fungi Phlebia centrifuga.</title>
        <authorList>
            <person name="Buettner E."/>
            <person name="Kellner H."/>
        </authorList>
    </citation>
    <scope>NUCLEOTIDE SEQUENCE [LARGE SCALE GENOMIC DNA]</scope>
    <source>
        <strain evidence="13 14">DSM 108282</strain>
    </source>
</reference>
<dbReference type="SUPFAM" id="SSF52540">
    <property type="entry name" value="P-loop containing nucleoside triphosphate hydrolases"/>
    <property type="match status" value="2"/>
</dbReference>
<evidence type="ECO:0000256" key="9">
    <source>
        <dbReference type="SAM" id="MobiDB-lite"/>
    </source>
</evidence>
<feature type="transmembrane region" description="Helical" evidence="10">
    <location>
        <begin position="102"/>
        <end position="121"/>
    </location>
</feature>
<keyword evidence="4" id="KW-0677">Repeat</keyword>
<feature type="region of interest" description="Disordered" evidence="9">
    <location>
        <begin position="190"/>
        <end position="212"/>
    </location>
</feature>
<dbReference type="PANTHER" id="PTHR24223">
    <property type="entry name" value="ATP-BINDING CASSETTE SUB-FAMILY C"/>
    <property type="match status" value="1"/>
</dbReference>
<feature type="transmembrane region" description="Helical" evidence="10">
    <location>
        <begin position="307"/>
        <end position="330"/>
    </location>
</feature>
<dbReference type="GO" id="GO:0016887">
    <property type="term" value="F:ATP hydrolysis activity"/>
    <property type="evidence" value="ECO:0007669"/>
    <property type="project" value="InterPro"/>
</dbReference>
<comment type="subcellular location">
    <subcellularLocation>
        <location evidence="1">Membrane</location>
        <topology evidence="1">Multi-pass membrane protein</topology>
    </subcellularLocation>
</comment>
<gene>
    <name evidence="13" type="ORF">EW026_g7974</name>
</gene>
<dbReference type="CDD" id="cd18604">
    <property type="entry name" value="ABC_6TM_VMR1_D2_like"/>
    <property type="match status" value="1"/>
</dbReference>
<evidence type="ECO:0000256" key="1">
    <source>
        <dbReference type="ARBA" id="ARBA00004141"/>
    </source>
</evidence>
<dbReference type="SUPFAM" id="SSF90123">
    <property type="entry name" value="ABC transporter transmembrane region"/>
    <property type="match status" value="2"/>
</dbReference>
<feature type="transmembrane region" description="Helical" evidence="10">
    <location>
        <begin position="828"/>
        <end position="850"/>
    </location>
</feature>
<dbReference type="InterPro" id="IPR017871">
    <property type="entry name" value="ABC_transporter-like_CS"/>
</dbReference>
<feature type="transmembrane region" description="Helical" evidence="10">
    <location>
        <begin position="1027"/>
        <end position="1045"/>
    </location>
</feature>
<feature type="compositionally biased region" description="Polar residues" evidence="9">
    <location>
        <begin position="192"/>
        <end position="204"/>
    </location>
</feature>
<sequence>MTFTLDPADKAEGSALWVKVAFVTFVGAIEPMFEPYVYIPEVPQSPSAMVNPEQTASIFSFLLYTFLDPTIWLAIRLRNLSLDQLPPLCDYDSVKNLIKRSYATVLLIIMVLYVYMLLNYLEQDRDGAVVRPWVWIVCLAAGPWINNVFFQLYLFFSTRTEVRVQGIITSLVFDHALRIRLKAEISDKERSSMTNPITSDTPSSSGGGNEMEDSTTAHLLDISTSTSTTAVVSQEVDHTKAATFEVKKEDAESEAKAAGDNLVGKLNNLVTSDLNNISKGCDFLLVVVSAPLQIALAMWFLHRVLGWSAFIGLAVMLLLLPLPAWVASLMNEVQQQQMKSTDARVQSVTEMMGVLRMIKLFGWEARVKGAASAKREEELRWLFTNKMFRMLINIIGHVIPLFQMAATYATYTLIMKKDLNASIVFSSMSAFDVLRTQIFTLFGMGPWMITAKVSLGRVAEFLQNTELLDTFTERPTDNINTSDSEAHKDDIGCGNAHFTWTNGPADGGVTPSKRTFRLRIEDELVFKKGKFNLIVGPTGVGKTSLLMALLGEMHYIPLGPNSWTNLPREGGVAFVAQESWIQSETIRDNILFGAPYNEERYKKVIYQCGLKRDLSLFKAGDATEIGEKGLTLSGGQKARITLARAVYSSAEILLLDDVLAALDVHTSRWIVDKCFQGDLIYGRTVLLVTHNLAMASPLADFVVSIGADGQLLSQGSIDAALAKDKKLAEEFKTEETIELKENKYEDEVLEAKDGKLIATEEVEEGHVSMGAFMLFLRALGGKWPSIFWLQYLSGDIMVGVCDAFQMWWLGWWAQQYDITSQGGVSVGYYLAVYGLIILAMAFFYISACLLTTLLGSTFRWLDVTPTSRVIARCTQDIQAVDEEVAQNLVFLSELTLSMIAKLGAVIIYTPTFLLPGVVIAALGGYLGQLYIKTQLLVKREMSNAKSPVLGILGETMAGLTSIRAYGAQQTFKEETLKRIDRYICASRSFYNLNRWISIRVDALSSVFVAALALYLVYGRESTDPSSVGFVLAMAVSFTNLIIWWIRSYNDFEVSGNSLERIQQYLVIDQEPGQQDRGMPPAVWPSSGEVRVENLSARYSPNGPTILENISFHIKAGQRVGIDYETDSVIQSSLRNELSNDVTVITVAHRLRTIMDSDKIMVLDAGRLVEFNSPEVLLRDKESLLRALVEESADRDELLAMAQGGIII</sequence>
<evidence type="ECO:0000256" key="8">
    <source>
        <dbReference type="ARBA" id="ARBA00023136"/>
    </source>
</evidence>
<dbReference type="PROSITE" id="PS00211">
    <property type="entry name" value="ABC_TRANSPORTER_1"/>
    <property type="match status" value="1"/>
</dbReference>
<dbReference type="InterPro" id="IPR036640">
    <property type="entry name" value="ABC1_TM_sf"/>
</dbReference>
<feature type="domain" description="ABC transmembrane type-1" evidence="12">
    <location>
        <begin position="796"/>
        <end position="1052"/>
    </location>
</feature>
<dbReference type="Gene3D" id="3.40.50.300">
    <property type="entry name" value="P-loop containing nucleotide triphosphate hydrolases"/>
    <property type="match status" value="3"/>
</dbReference>
<evidence type="ECO:0000256" key="5">
    <source>
        <dbReference type="ARBA" id="ARBA00022741"/>
    </source>
</evidence>
<dbReference type="AlphaFoldDB" id="A0A4S4K612"/>
<name>A0A4S4K612_9APHY</name>
<dbReference type="InterPro" id="IPR050173">
    <property type="entry name" value="ABC_transporter_C-like"/>
</dbReference>
<dbReference type="InterPro" id="IPR003593">
    <property type="entry name" value="AAA+_ATPase"/>
</dbReference>
<evidence type="ECO:0000256" key="6">
    <source>
        <dbReference type="ARBA" id="ARBA00022840"/>
    </source>
</evidence>
<dbReference type="Gene3D" id="1.20.1560.10">
    <property type="entry name" value="ABC transporter type 1, transmembrane domain"/>
    <property type="match status" value="2"/>
</dbReference>
<feature type="transmembrane region" description="Helical" evidence="10">
    <location>
        <begin position="913"/>
        <end position="931"/>
    </location>
</feature>
<keyword evidence="6" id="KW-0067">ATP-binding</keyword>
<evidence type="ECO:0000256" key="4">
    <source>
        <dbReference type="ARBA" id="ARBA00022737"/>
    </source>
</evidence>
<keyword evidence="3 10" id="KW-0812">Transmembrane</keyword>
<evidence type="ECO:0000256" key="3">
    <source>
        <dbReference type="ARBA" id="ARBA00022692"/>
    </source>
</evidence>
<protein>
    <submittedName>
        <fullName evidence="13">Uncharacterized protein</fullName>
    </submittedName>
</protein>
<dbReference type="FunFam" id="1.20.1560.10:FF:000013">
    <property type="entry name" value="ABC transporter C family member 2"/>
    <property type="match status" value="1"/>
</dbReference>
<feature type="transmembrane region" description="Helical" evidence="10">
    <location>
        <begin position="283"/>
        <end position="301"/>
    </location>
</feature>
<keyword evidence="5" id="KW-0547">Nucleotide-binding</keyword>
<dbReference type="InterPro" id="IPR027417">
    <property type="entry name" value="P-loop_NTPase"/>
</dbReference>
<proteinExistence type="predicted"/>
<comment type="caution">
    <text evidence="13">The sequence shown here is derived from an EMBL/GenBank/DDBJ whole genome shotgun (WGS) entry which is preliminary data.</text>
</comment>
<dbReference type="PROSITE" id="PS50893">
    <property type="entry name" value="ABC_TRANSPORTER_2"/>
    <property type="match status" value="1"/>
</dbReference>
<dbReference type="InterPro" id="IPR011527">
    <property type="entry name" value="ABC1_TM_dom"/>
</dbReference>
<feature type="transmembrane region" description="Helical" evidence="10">
    <location>
        <begin position="133"/>
        <end position="156"/>
    </location>
</feature>
<dbReference type="PROSITE" id="PS50929">
    <property type="entry name" value="ABC_TM1F"/>
    <property type="match status" value="2"/>
</dbReference>
<dbReference type="InterPro" id="IPR003439">
    <property type="entry name" value="ABC_transporter-like_ATP-bd"/>
</dbReference>
<dbReference type="GO" id="GO:0016020">
    <property type="term" value="C:membrane"/>
    <property type="evidence" value="ECO:0007669"/>
    <property type="project" value="UniProtKB-SubCell"/>
</dbReference>
<dbReference type="Proteomes" id="UP000309038">
    <property type="component" value="Unassembled WGS sequence"/>
</dbReference>
<evidence type="ECO:0000256" key="10">
    <source>
        <dbReference type="SAM" id="Phobius"/>
    </source>
</evidence>
<dbReference type="CDD" id="cd03250">
    <property type="entry name" value="ABCC_MRP_domain1"/>
    <property type="match status" value="1"/>
</dbReference>
<feature type="transmembrane region" description="Helical" evidence="10">
    <location>
        <begin position="390"/>
        <end position="411"/>
    </location>
</feature>
<dbReference type="EMBL" id="SGPJ01000740">
    <property type="protein sequence ID" value="THG93195.1"/>
    <property type="molecule type" value="Genomic_DNA"/>
</dbReference>
<feature type="domain" description="ABC transporter" evidence="11">
    <location>
        <begin position="491"/>
        <end position="739"/>
    </location>
</feature>
<keyword evidence="14" id="KW-1185">Reference proteome</keyword>
<dbReference type="CDD" id="cd18596">
    <property type="entry name" value="ABC_6TM_VMR1_D1_like"/>
    <property type="match status" value="1"/>
</dbReference>
<evidence type="ECO:0000259" key="12">
    <source>
        <dbReference type="PROSITE" id="PS50929"/>
    </source>
</evidence>
<keyword evidence="2" id="KW-0813">Transport</keyword>
<dbReference type="Pfam" id="PF00005">
    <property type="entry name" value="ABC_tran"/>
    <property type="match status" value="1"/>
</dbReference>
<evidence type="ECO:0000313" key="13">
    <source>
        <dbReference type="EMBL" id="THG93195.1"/>
    </source>
</evidence>
<evidence type="ECO:0000256" key="2">
    <source>
        <dbReference type="ARBA" id="ARBA00022448"/>
    </source>
</evidence>
<feature type="domain" description="ABC transmembrane type-1" evidence="12">
    <location>
        <begin position="103"/>
        <end position="444"/>
    </location>
</feature>
<dbReference type="GO" id="GO:0140359">
    <property type="term" value="F:ABC-type transporter activity"/>
    <property type="evidence" value="ECO:0007669"/>
    <property type="project" value="InterPro"/>
</dbReference>
<feature type="transmembrane region" description="Helical" evidence="10">
    <location>
        <begin position="996"/>
        <end position="1015"/>
    </location>
</feature>
<dbReference type="Pfam" id="PF00664">
    <property type="entry name" value="ABC_membrane"/>
    <property type="match status" value="2"/>
</dbReference>
<evidence type="ECO:0000256" key="7">
    <source>
        <dbReference type="ARBA" id="ARBA00022989"/>
    </source>
</evidence>
<accession>A0A4S4K612</accession>
<keyword evidence="8 10" id="KW-0472">Membrane</keyword>
<organism evidence="13 14">
    <name type="scientific">Hermanssonia centrifuga</name>
    <dbReference type="NCBI Taxonomy" id="98765"/>
    <lineage>
        <taxon>Eukaryota</taxon>
        <taxon>Fungi</taxon>
        <taxon>Dikarya</taxon>
        <taxon>Basidiomycota</taxon>
        <taxon>Agaricomycotina</taxon>
        <taxon>Agaricomycetes</taxon>
        <taxon>Polyporales</taxon>
        <taxon>Meruliaceae</taxon>
        <taxon>Hermanssonia</taxon>
    </lineage>
</organism>
<dbReference type="PANTHER" id="PTHR24223:SF356">
    <property type="entry name" value="ATP-BINDING CASSETTE TRANSPORTER ABC4"/>
    <property type="match status" value="1"/>
</dbReference>
<dbReference type="GO" id="GO:0005524">
    <property type="term" value="F:ATP binding"/>
    <property type="evidence" value="ECO:0007669"/>
    <property type="project" value="UniProtKB-KW"/>
</dbReference>
<dbReference type="SMART" id="SM00382">
    <property type="entry name" value="AAA"/>
    <property type="match status" value="1"/>
</dbReference>
<evidence type="ECO:0000313" key="14">
    <source>
        <dbReference type="Proteomes" id="UP000309038"/>
    </source>
</evidence>
<evidence type="ECO:0000259" key="11">
    <source>
        <dbReference type="PROSITE" id="PS50893"/>
    </source>
</evidence>
<keyword evidence="7 10" id="KW-1133">Transmembrane helix</keyword>